<dbReference type="RefSeq" id="WP_214418938.1">
    <property type="nucleotide sequence ID" value="NZ_CP075546.1"/>
</dbReference>
<dbReference type="InterPro" id="IPR023883">
    <property type="entry name" value="CHP03980_redox-disulphide"/>
</dbReference>
<evidence type="ECO:0000259" key="1">
    <source>
        <dbReference type="Pfam" id="PF08984"/>
    </source>
</evidence>
<evidence type="ECO:0000313" key="3">
    <source>
        <dbReference type="Proteomes" id="UP000680656"/>
    </source>
</evidence>
<dbReference type="SUPFAM" id="SSF140683">
    <property type="entry name" value="SP0561-like"/>
    <property type="match status" value="1"/>
</dbReference>
<dbReference type="GeneID" id="65565892"/>
<evidence type="ECO:0000313" key="2">
    <source>
        <dbReference type="EMBL" id="QVV88121.1"/>
    </source>
</evidence>
<gene>
    <name evidence="2" type="ORF">KHC33_12355</name>
</gene>
<name>A0A8E7AZ47_9EURY</name>
<dbReference type="InterPro" id="IPR015077">
    <property type="entry name" value="DUF1858"/>
</dbReference>
<reference evidence="2 3" key="1">
    <citation type="submission" date="2021-05" db="EMBL/GenBank/DDBJ databases">
        <title>A novel Methanospirillum isolate from a pyrite-forming mixed culture.</title>
        <authorList>
            <person name="Bunk B."/>
            <person name="Sproer C."/>
            <person name="Spring S."/>
            <person name="Pester M."/>
        </authorList>
    </citation>
    <scope>NUCLEOTIDE SEQUENCE [LARGE SCALE GENOMIC DNA]</scope>
    <source>
        <strain evidence="2 3">J.3.6.1-F.2.7.3</strain>
    </source>
</reference>
<organism evidence="2 3">
    <name type="scientific">Methanospirillum purgamenti</name>
    <dbReference type="NCBI Taxonomy" id="2834276"/>
    <lineage>
        <taxon>Archaea</taxon>
        <taxon>Methanobacteriati</taxon>
        <taxon>Methanobacteriota</taxon>
        <taxon>Stenosarchaea group</taxon>
        <taxon>Methanomicrobia</taxon>
        <taxon>Methanomicrobiales</taxon>
        <taxon>Methanospirillaceae</taxon>
        <taxon>Methanospirillum</taxon>
    </lineage>
</organism>
<dbReference type="Gene3D" id="1.10.3910.10">
    <property type="entry name" value="SP0561-like"/>
    <property type="match status" value="1"/>
</dbReference>
<feature type="domain" description="DUF1858" evidence="1">
    <location>
        <begin position="4"/>
        <end position="56"/>
    </location>
</feature>
<dbReference type="EMBL" id="CP075546">
    <property type="protein sequence ID" value="QVV88121.1"/>
    <property type="molecule type" value="Genomic_DNA"/>
</dbReference>
<dbReference type="AlphaFoldDB" id="A0A8E7AZ47"/>
<dbReference type="Pfam" id="PF08984">
    <property type="entry name" value="DUF1858"/>
    <property type="match status" value="1"/>
</dbReference>
<accession>A0A8E7AZ47</accession>
<dbReference type="KEGG" id="mrtj:KHC33_12355"/>
<dbReference type="Proteomes" id="UP000680656">
    <property type="component" value="Chromosome"/>
</dbReference>
<dbReference type="PANTHER" id="PTHR39341">
    <property type="entry name" value="BSL7085 PROTEIN"/>
    <property type="match status" value="1"/>
</dbReference>
<keyword evidence="3" id="KW-1185">Reference proteome</keyword>
<dbReference type="PANTHER" id="PTHR39341:SF1">
    <property type="entry name" value="DUF1858 DOMAIN-CONTAINING PROTEIN"/>
    <property type="match status" value="1"/>
</dbReference>
<sequence>MALSKDSTILEVLQEKPDAAAIFARFGMGCVGCAISRGETVAEAAAAHGIPLEELLGALEISA</sequence>
<proteinExistence type="predicted"/>
<dbReference type="NCBIfam" id="TIGR03980">
    <property type="entry name" value="prismane_assoc"/>
    <property type="match status" value="1"/>
</dbReference>
<dbReference type="InterPro" id="IPR038062">
    <property type="entry name" value="ScdA-like_N_sf"/>
</dbReference>
<protein>
    <submittedName>
        <fullName evidence="2">DUF1858 domain-containing protein</fullName>
    </submittedName>
</protein>